<comment type="caution">
    <text evidence="3">The sequence shown here is derived from an EMBL/GenBank/DDBJ whole genome shotgun (WGS) entry which is preliminary data.</text>
</comment>
<dbReference type="AlphaFoldDB" id="A0A0C1N7S4"/>
<evidence type="ECO:0000313" key="3">
    <source>
        <dbReference type="EMBL" id="KIE10662.1"/>
    </source>
</evidence>
<protein>
    <submittedName>
        <fullName evidence="3">Monooxygenase</fullName>
    </submittedName>
</protein>
<dbReference type="SUPFAM" id="SSF56029">
    <property type="entry name" value="Monooxygenase (hydroxylase) regulatory protein"/>
    <property type="match status" value="1"/>
</dbReference>
<keyword evidence="3" id="KW-0560">Oxidoreductase</keyword>
<name>A0A0C1N7S4_9CYAN</name>
<evidence type="ECO:0000313" key="4">
    <source>
        <dbReference type="Proteomes" id="UP000029738"/>
    </source>
</evidence>
<evidence type="ECO:0000313" key="2">
    <source>
        <dbReference type="EMBL" id="KAF3886655.1"/>
    </source>
</evidence>
<dbReference type="Proteomes" id="UP000029738">
    <property type="component" value="Unassembled WGS sequence"/>
</dbReference>
<comment type="similarity">
    <text evidence="1">Belongs to the TmoD/XamoD family.</text>
</comment>
<dbReference type="EMBL" id="JHEG02000048">
    <property type="protein sequence ID" value="KIE10662.1"/>
    <property type="molecule type" value="Genomic_DNA"/>
</dbReference>
<reference evidence="2" key="2">
    <citation type="submission" date="2019-11" db="EMBL/GenBank/DDBJ databases">
        <title>Improved Assembly of Tolypothrix boutellei genome.</title>
        <authorList>
            <person name="Sarangi A.N."/>
            <person name="Mukherjee M."/>
            <person name="Ghosh S."/>
            <person name="Singh D."/>
            <person name="Das A."/>
            <person name="Kant S."/>
            <person name="Prusty A."/>
            <person name="Tripathy S."/>
        </authorList>
    </citation>
    <scope>NUCLEOTIDE SEQUENCE</scope>
    <source>
        <strain evidence="2">VB521301</strain>
    </source>
</reference>
<dbReference type="GO" id="GO:0004497">
    <property type="term" value="F:monooxygenase activity"/>
    <property type="evidence" value="ECO:0007669"/>
    <property type="project" value="UniProtKB-KW"/>
</dbReference>
<dbReference type="Gene3D" id="3.90.56.10">
    <property type="entry name" value="Monooxygenase component MmoB/DmpM"/>
    <property type="match status" value="1"/>
</dbReference>
<keyword evidence="4" id="KW-1185">Reference proteome</keyword>
<proteinExistence type="inferred from homology"/>
<dbReference type="InterPro" id="IPR036889">
    <property type="entry name" value="mOase_MmoB_DmpM_sf"/>
</dbReference>
<dbReference type="Pfam" id="PF02406">
    <property type="entry name" value="MmoB_DmpM"/>
    <property type="match status" value="1"/>
</dbReference>
<keyword evidence="3" id="KW-0503">Monooxygenase</keyword>
<dbReference type="InterPro" id="IPR003454">
    <property type="entry name" value="MOase_MmoB_DmpM"/>
</dbReference>
<sequence>MMSTKLVGPVIRHSEIAEALIAAIERDNPDTFVYVDDRGGYIRIHTEKYCRVTRKTLEAILGRSCPLSQLEHTLATFAGRIKSGEEEIVWYLEN</sequence>
<gene>
    <name evidence="3" type="ORF">DA73_0219315</name>
    <name evidence="2" type="ORF">DA73_0400015080</name>
</gene>
<dbReference type="EMBL" id="JHEG04000001">
    <property type="protein sequence ID" value="KAF3886655.1"/>
    <property type="molecule type" value="Genomic_DNA"/>
</dbReference>
<accession>A0A0C1N7S4</accession>
<reference evidence="3" key="1">
    <citation type="journal article" date="2015" name="Genome Announc.">
        <title>Draft Genome Sequence of Tolypothrix boutellei Strain VB521301.</title>
        <authorList>
            <person name="Chandrababunaidu M.M."/>
            <person name="Singh D."/>
            <person name="Sen D."/>
            <person name="Bhan S."/>
            <person name="Das S."/>
            <person name="Gupta A."/>
            <person name="Adhikary S.P."/>
            <person name="Tripathy S."/>
        </authorList>
    </citation>
    <scope>NUCLEOTIDE SEQUENCE</scope>
    <source>
        <strain evidence="3">VB521301</strain>
    </source>
</reference>
<organism evidence="3">
    <name type="scientific">Tolypothrix bouteillei VB521301</name>
    <dbReference type="NCBI Taxonomy" id="1479485"/>
    <lineage>
        <taxon>Bacteria</taxon>
        <taxon>Bacillati</taxon>
        <taxon>Cyanobacteriota</taxon>
        <taxon>Cyanophyceae</taxon>
        <taxon>Nostocales</taxon>
        <taxon>Tolypothrichaceae</taxon>
        <taxon>Tolypothrix</taxon>
    </lineage>
</organism>
<dbReference type="STRING" id="1479485.DA73_0219315"/>
<evidence type="ECO:0000256" key="1">
    <source>
        <dbReference type="ARBA" id="ARBA00006313"/>
    </source>
</evidence>
<dbReference type="RefSeq" id="WP_038074581.1">
    <property type="nucleotide sequence ID" value="NZ_JHEG04000001.1"/>
</dbReference>
<dbReference type="OrthoDB" id="9805636at2"/>